<dbReference type="PANTHER" id="PTHR22699">
    <property type="entry name" value="THIOREDOXIN DOMAIN-CONTAINING PROTEIN 16"/>
    <property type="match status" value="1"/>
</dbReference>
<dbReference type="GeneID" id="111089482"/>
<organism evidence="3 4">
    <name type="scientific">Limulus polyphemus</name>
    <name type="common">Atlantic horseshoe crab</name>
    <dbReference type="NCBI Taxonomy" id="6850"/>
    <lineage>
        <taxon>Eukaryota</taxon>
        <taxon>Metazoa</taxon>
        <taxon>Ecdysozoa</taxon>
        <taxon>Arthropoda</taxon>
        <taxon>Chelicerata</taxon>
        <taxon>Merostomata</taxon>
        <taxon>Xiphosura</taxon>
        <taxon>Limulidae</taxon>
        <taxon>Limulus</taxon>
    </lineage>
</organism>
<gene>
    <name evidence="4" type="primary">LOC111089482</name>
</gene>
<protein>
    <submittedName>
        <fullName evidence="4">Thioredoxin domain-containing protein 16-like</fullName>
    </submittedName>
</protein>
<sequence>MDTLQDRHGIIASVLHIAMIDKIPILKSAAERQDLEDKCKGRCNILFLFLKELGSYEHRVFMETAMRISDKYLCALTTDHDSTVGLSEPDLQNDGENHGKTEKEPRLWALQCSNVEPQSGHSCLQAVHWMRIDLTSVNVFLQAVDMEPWVEVKPSSDRICTEYDNLELPKVFLTYDKNAKEQVINIANQLNTFYRGALGICIIDRTLINKHHLKSLGLNEVIYPPDVMFLQPDDTRVAVFSGFQDSFNFIREQLQQYYTVVLNKMSSMMYDEESLDEECYLLSQDDPVAVALRRIGGPNVTSIRALTDKTMPKLLEDIPVAMVIFYVDWDPESLIVLHMFTRLAVRFEGEPNLLARVNCFDWTDICQHHNVTQYPTIRLYERGEQPITYKGMFDESMLWNTLLIFKEGSSVKLETPKEVEAFMEGEESFQFTRNLTVIILGGFLKYSHEALRIYRQVGEELRSQFPFASVVGDVAEDVGRKYNVRAPFIMVTRRNDRHKNVTVVSWNFSDCSSLAKFIEEESLPIFPEVNDLTYVSLRQQNRPLAILVGSTSQISQEEHIFSKLAFQQRQLKQISLSWLDG</sequence>
<dbReference type="Pfam" id="PF00085">
    <property type="entry name" value="Thioredoxin"/>
    <property type="match status" value="1"/>
</dbReference>
<evidence type="ECO:0000313" key="4">
    <source>
        <dbReference type="RefSeq" id="XP_022257795.1"/>
    </source>
</evidence>
<evidence type="ECO:0000313" key="3">
    <source>
        <dbReference type="Proteomes" id="UP000694941"/>
    </source>
</evidence>
<keyword evidence="3" id="KW-1185">Reference proteome</keyword>
<evidence type="ECO:0000259" key="1">
    <source>
        <dbReference type="Pfam" id="PF00085"/>
    </source>
</evidence>
<dbReference type="Pfam" id="PF24509">
    <property type="entry name" value="TXNDC16_2nd"/>
    <property type="match status" value="1"/>
</dbReference>
<dbReference type="SUPFAM" id="SSF52833">
    <property type="entry name" value="Thioredoxin-like"/>
    <property type="match status" value="2"/>
</dbReference>
<dbReference type="RefSeq" id="XP_022257795.1">
    <property type="nucleotide sequence ID" value="XM_022402087.1"/>
</dbReference>
<dbReference type="InterPro" id="IPR057642">
    <property type="entry name" value="TXNDC16_2nd"/>
</dbReference>
<reference evidence="4" key="1">
    <citation type="submission" date="2025-08" db="UniProtKB">
        <authorList>
            <consortium name="RefSeq"/>
        </authorList>
    </citation>
    <scope>IDENTIFICATION</scope>
    <source>
        <tissue evidence="4">Muscle</tissue>
    </source>
</reference>
<dbReference type="InterPro" id="IPR040090">
    <property type="entry name" value="TXNDC16"/>
</dbReference>
<dbReference type="Proteomes" id="UP000694941">
    <property type="component" value="Unplaced"/>
</dbReference>
<feature type="domain" description="TXNDC16 second thioredoxin-like" evidence="2">
    <location>
        <begin position="20"/>
        <end position="142"/>
    </location>
</feature>
<name>A0ABM1TPI9_LIMPO</name>
<dbReference type="CDD" id="cd02981">
    <property type="entry name" value="PDI_b_family"/>
    <property type="match status" value="1"/>
</dbReference>
<accession>A0ABM1TPI9</accession>
<evidence type="ECO:0000259" key="2">
    <source>
        <dbReference type="Pfam" id="PF24509"/>
    </source>
</evidence>
<proteinExistence type="predicted"/>
<dbReference type="InterPro" id="IPR036249">
    <property type="entry name" value="Thioredoxin-like_sf"/>
</dbReference>
<feature type="domain" description="Thioredoxin" evidence="1">
    <location>
        <begin position="314"/>
        <end position="400"/>
    </location>
</feature>
<dbReference type="CDD" id="cd02961">
    <property type="entry name" value="PDI_a_family"/>
    <property type="match status" value="1"/>
</dbReference>
<dbReference type="Pfam" id="PF13848">
    <property type="entry name" value="Thioredoxin_6"/>
    <property type="match status" value="1"/>
</dbReference>
<dbReference type="InterPro" id="IPR013766">
    <property type="entry name" value="Thioredoxin_domain"/>
</dbReference>
<dbReference type="PANTHER" id="PTHR22699:SF1">
    <property type="entry name" value="THIOREDOXIN DOMAIN-CONTAINING PROTEIN 16"/>
    <property type="match status" value="1"/>
</dbReference>
<dbReference type="Gene3D" id="3.40.30.10">
    <property type="entry name" value="Glutaredoxin"/>
    <property type="match status" value="2"/>
</dbReference>